<feature type="compositionally biased region" description="Polar residues" evidence="1">
    <location>
        <begin position="221"/>
        <end position="252"/>
    </location>
</feature>
<comment type="caution">
    <text evidence="2">The sequence shown here is derived from an EMBL/GenBank/DDBJ whole genome shotgun (WGS) entry which is preliminary data.</text>
</comment>
<feature type="compositionally biased region" description="Basic and acidic residues" evidence="1">
    <location>
        <begin position="149"/>
        <end position="159"/>
    </location>
</feature>
<evidence type="ECO:0000313" key="2">
    <source>
        <dbReference type="EMBL" id="KAK8173675.1"/>
    </source>
</evidence>
<name>A0ABR1XZC7_9PEZI</name>
<feature type="compositionally biased region" description="Low complexity" evidence="1">
    <location>
        <begin position="95"/>
        <end position="105"/>
    </location>
</feature>
<sequence>MNLVQYSDSEGSDVEAPSTAHPAPKPAVNSKPAFQKVVDRSKPNKIRVNLPSTAGDEETKGDEPPAKKARMGGGTFSGFNSFLPAPKRAGEAAAKKAAGSGLAKGVSLKTSGAAAFSRQTQEEEGPADDYGTNGASEEHPSKTATEPAEAEKPEEEVKLVGKPMMFKPLSVANSQKKKKKATSATTVSKPASPALGASQPAIKETNATPAPPKPKPKVSLFSISQEETVPAPSTSGGDYQPMLYSSNQTSTKVEGGNGEGEKTDDYQQYQSYSTPQPTSSQAAPSANSLTSIAADLNLTAAERRQLFGRQRGKNRDDMPAVNVVNFNTDAEYKANEELRAAGETVQHNPVRAIAPGKHSLKQLVSAASTQKDALEEHFAAGRRNKKEAGSKYGW</sequence>
<dbReference type="InterPro" id="IPR018800">
    <property type="entry name" value="PRCC"/>
</dbReference>
<evidence type="ECO:0000313" key="3">
    <source>
        <dbReference type="Proteomes" id="UP001456524"/>
    </source>
</evidence>
<proteinExistence type="predicted"/>
<organism evidence="2 3">
    <name type="scientific">Phyllosticta citrichinensis</name>
    <dbReference type="NCBI Taxonomy" id="1130410"/>
    <lineage>
        <taxon>Eukaryota</taxon>
        <taxon>Fungi</taxon>
        <taxon>Dikarya</taxon>
        <taxon>Ascomycota</taxon>
        <taxon>Pezizomycotina</taxon>
        <taxon>Dothideomycetes</taxon>
        <taxon>Dothideomycetes incertae sedis</taxon>
        <taxon>Botryosphaeriales</taxon>
        <taxon>Phyllostictaceae</taxon>
        <taxon>Phyllosticta</taxon>
    </lineage>
</organism>
<feature type="compositionally biased region" description="Low complexity" evidence="1">
    <location>
        <begin position="182"/>
        <end position="194"/>
    </location>
</feature>
<evidence type="ECO:0000256" key="1">
    <source>
        <dbReference type="SAM" id="MobiDB-lite"/>
    </source>
</evidence>
<reference evidence="2 3" key="1">
    <citation type="journal article" date="2022" name="G3 (Bethesda)">
        <title>Enemy or ally: a genomic approach to elucidate the lifestyle of Phyllosticta citrichinaensis.</title>
        <authorList>
            <person name="Buijs V.A."/>
            <person name="Groenewald J.Z."/>
            <person name="Haridas S."/>
            <person name="LaButti K.M."/>
            <person name="Lipzen A."/>
            <person name="Martin F.M."/>
            <person name="Barry K."/>
            <person name="Grigoriev I.V."/>
            <person name="Crous P.W."/>
            <person name="Seidl M.F."/>
        </authorList>
    </citation>
    <scope>NUCLEOTIDE SEQUENCE [LARGE SCALE GENOMIC DNA]</scope>
    <source>
        <strain evidence="2 3">CBS 129764</strain>
    </source>
</reference>
<dbReference type="Pfam" id="PF10253">
    <property type="entry name" value="PRCC"/>
    <property type="match status" value="1"/>
</dbReference>
<feature type="compositionally biased region" description="Basic and acidic residues" evidence="1">
    <location>
        <begin position="57"/>
        <end position="66"/>
    </location>
</feature>
<accession>A0ABR1XZC7</accession>
<protein>
    <submittedName>
        <fullName evidence="2">Mitotic checkpoint regulator, MAD2B-interacting-domain-containing protein</fullName>
    </submittedName>
</protein>
<dbReference type="PANTHER" id="PTHR13621">
    <property type="entry name" value="PROLINE-RICH PROTEIN PRCC"/>
    <property type="match status" value="1"/>
</dbReference>
<keyword evidence="3" id="KW-1185">Reference proteome</keyword>
<dbReference type="PANTHER" id="PTHR13621:SF2">
    <property type="entry name" value="PROLINE-RICH PROTEIN PRCC"/>
    <property type="match status" value="1"/>
</dbReference>
<dbReference type="Proteomes" id="UP001456524">
    <property type="component" value="Unassembled WGS sequence"/>
</dbReference>
<feature type="compositionally biased region" description="Low complexity" evidence="1">
    <location>
        <begin position="266"/>
        <end position="281"/>
    </location>
</feature>
<gene>
    <name evidence="2" type="ORF">IWX90DRAFT_149621</name>
</gene>
<feature type="region of interest" description="Disordered" evidence="1">
    <location>
        <begin position="1"/>
        <end position="288"/>
    </location>
</feature>
<dbReference type="EMBL" id="JBBWUH010000003">
    <property type="protein sequence ID" value="KAK8173675.1"/>
    <property type="molecule type" value="Genomic_DNA"/>
</dbReference>